<evidence type="ECO:0000256" key="3">
    <source>
        <dbReference type="ARBA" id="ARBA00022989"/>
    </source>
</evidence>
<keyword evidence="4 5" id="KW-0472">Membrane</keyword>
<proteinExistence type="predicted"/>
<evidence type="ECO:0000256" key="2">
    <source>
        <dbReference type="ARBA" id="ARBA00022692"/>
    </source>
</evidence>
<dbReference type="EMBL" id="CP024091">
    <property type="protein sequence ID" value="ATP56166.1"/>
    <property type="molecule type" value="Genomic_DNA"/>
</dbReference>
<feature type="transmembrane region" description="Helical" evidence="5">
    <location>
        <begin position="310"/>
        <end position="333"/>
    </location>
</feature>
<feature type="transmembrane region" description="Helical" evidence="5">
    <location>
        <begin position="53"/>
        <end position="71"/>
    </location>
</feature>
<feature type="transmembrane region" description="Helical" evidence="5">
    <location>
        <begin position="83"/>
        <end position="102"/>
    </location>
</feature>
<feature type="transmembrane region" description="Helical" evidence="5">
    <location>
        <begin position="142"/>
        <end position="160"/>
    </location>
</feature>
<feature type="transmembrane region" description="Helical" evidence="5">
    <location>
        <begin position="238"/>
        <end position="255"/>
    </location>
</feature>
<name>A0A2D1U3I8_9SPHI</name>
<evidence type="ECO:0000313" key="6">
    <source>
        <dbReference type="EMBL" id="ATP56166.1"/>
    </source>
</evidence>
<reference evidence="6 7" key="1">
    <citation type="submission" date="2017-10" db="EMBL/GenBank/DDBJ databases">
        <title>Whole genome of Pedobacter ginsengisoli T01R-27 isolated from tomato rhizosphere.</title>
        <authorList>
            <person name="Weon H.-Y."/>
            <person name="Lee S.A."/>
            <person name="Sang M.K."/>
            <person name="Song J."/>
        </authorList>
    </citation>
    <scope>NUCLEOTIDE SEQUENCE [LARGE SCALE GENOMIC DNA]</scope>
    <source>
        <strain evidence="6 7">T01R-27</strain>
    </source>
</reference>
<dbReference type="Gene3D" id="1.20.1720.10">
    <property type="entry name" value="Multidrug resistance protein D"/>
    <property type="match status" value="2"/>
</dbReference>
<sequence>MIAVKPVFKSWAPEWLIRGTIFIVILPCLLLFGLSTANPNAAAGYYGIEPADVQYSMIIFYAAVASFFALERRFFVYLATKEYFLVGIILQIVTSYICYNTQNLHTLFIFRFIQGMANCGTTSICITLIFSRIQSERAREMGYSIFYGMLLCISPISILLTAPIVDAYDYNFLYKAIIFCYIPGAILLLSIMNTVRLNRKIPLYQVDWASFVLYALMLCFIGYVLAYGQQYYWLQDKRIYRSCGAILVLLLIHILRQLNLKRPSQNMEVFKYRNYIIGVFLIFVLYIVRGALNITNLYFATVLGMDPIHIAYIMMANIVGIAISVLISSRLLILKRPMRLIWIYGFGLLLIFHIWMIFLFNTQADASTFIIPLIVQGMGAGMLMTPVIVFAVSSVPERLGGTASAVGVFFRFMGFCSSIALINYYQLYNKTNHINRFQEHITSLNPVALEKLEIYKRALLAKGASTGQASKIAQGLLGKSIEIQAQLKSAIDYYKVISALLIVVILIIALIPYINRTIVNLKTKQPAPISY</sequence>
<evidence type="ECO:0000256" key="1">
    <source>
        <dbReference type="ARBA" id="ARBA00004141"/>
    </source>
</evidence>
<dbReference type="AlphaFoldDB" id="A0A2D1U3I8"/>
<keyword evidence="3 5" id="KW-1133">Transmembrane helix</keyword>
<feature type="transmembrane region" description="Helical" evidence="5">
    <location>
        <begin position="172"/>
        <end position="191"/>
    </location>
</feature>
<dbReference type="Proteomes" id="UP000223749">
    <property type="component" value="Chromosome"/>
</dbReference>
<dbReference type="Pfam" id="PF07690">
    <property type="entry name" value="MFS_1"/>
    <property type="match status" value="1"/>
</dbReference>
<evidence type="ECO:0000256" key="5">
    <source>
        <dbReference type="SAM" id="Phobius"/>
    </source>
</evidence>
<dbReference type="OrthoDB" id="1404010at2"/>
<feature type="transmembrane region" description="Helical" evidence="5">
    <location>
        <begin position="404"/>
        <end position="425"/>
    </location>
</feature>
<feature type="transmembrane region" description="Helical" evidence="5">
    <location>
        <begin position="108"/>
        <end position="130"/>
    </location>
</feature>
<dbReference type="GO" id="GO:0022857">
    <property type="term" value="F:transmembrane transporter activity"/>
    <property type="evidence" value="ECO:0007669"/>
    <property type="project" value="InterPro"/>
</dbReference>
<feature type="transmembrane region" description="Helical" evidence="5">
    <location>
        <begin position="203"/>
        <end position="226"/>
    </location>
</feature>
<feature type="transmembrane region" description="Helical" evidence="5">
    <location>
        <begin position="340"/>
        <end position="360"/>
    </location>
</feature>
<dbReference type="GO" id="GO:0005886">
    <property type="term" value="C:plasma membrane"/>
    <property type="evidence" value="ECO:0007669"/>
    <property type="project" value="TreeGrafter"/>
</dbReference>
<evidence type="ECO:0000256" key="4">
    <source>
        <dbReference type="ARBA" id="ARBA00023136"/>
    </source>
</evidence>
<feature type="transmembrane region" description="Helical" evidence="5">
    <location>
        <begin position="496"/>
        <end position="514"/>
    </location>
</feature>
<dbReference type="InterPro" id="IPR011701">
    <property type="entry name" value="MFS"/>
</dbReference>
<dbReference type="SUPFAM" id="SSF103473">
    <property type="entry name" value="MFS general substrate transporter"/>
    <property type="match status" value="1"/>
</dbReference>
<dbReference type="PANTHER" id="PTHR23501">
    <property type="entry name" value="MAJOR FACILITATOR SUPERFAMILY"/>
    <property type="match status" value="1"/>
</dbReference>
<feature type="transmembrane region" description="Helical" evidence="5">
    <location>
        <begin position="366"/>
        <end position="392"/>
    </location>
</feature>
<evidence type="ECO:0000313" key="7">
    <source>
        <dbReference type="Proteomes" id="UP000223749"/>
    </source>
</evidence>
<dbReference type="PANTHER" id="PTHR23501:SF5">
    <property type="entry name" value="TRANSPORT PROTEIN"/>
    <property type="match status" value="1"/>
</dbReference>
<comment type="subcellular location">
    <subcellularLocation>
        <location evidence="1">Membrane</location>
        <topology evidence="1">Multi-pass membrane protein</topology>
    </subcellularLocation>
</comment>
<feature type="transmembrane region" description="Helical" evidence="5">
    <location>
        <begin position="275"/>
        <end position="298"/>
    </location>
</feature>
<organism evidence="6 7">
    <name type="scientific">Pedobacter ginsengisoli</name>
    <dbReference type="NCBI Taxonomy" id="363852"/>
    <lineage>
        <taxon>Bacteria</taxon>
        <taxon>Pseudomonadati</taxon>
        <taxon>Bacteroidota</taxon>
        <taxon>Sphingobacteriia</taxon>
        <taxon>Sphingobacteriales</taxon>
        <taxon>Sphingobacteriaceae</taxon>
        <taxon>Pedobacter</taxon>
    </lineage>
</organism>
<protein>
    <submittedName>
        <fullName evidence="6">Transporter</fullName>
    </submittedName>
</protein>
<keyword evidence="2 5" id="KW-0812">Transmembrane</keyword>
<dbReference type="KEGG" id="pgs:CPT03_06645"/>
<keyword evidence="7" id="KW-1185">Reference proteome</keyword>
<accession>A0A2D1U3I8</accession>
<dbReference type="RefSeq" id="WP_099438108.1">
    <property type="nucleotide sequence ID" value="NZ_CP024091.1"/>
</dbReference>
<dbReference type="InterPro" id="IPR036259">
    <property type="entry name" value="MFS_trans_sf"/>
</dbReference>
<feature type="transmembrane region" description="Helical" evidence="5">
    <location>
        <begin position="15"/>
        <end position="33"/>
    </location>
</feature>
<gene>
    <name evidence="6" type="ORF">CPT03_06645</name>
</gene>